<keyword evidence="1" id="KW-0812">Transmembrane</keyword>
<dbReference type="Pfam" id="PF07332">
    <property type="entry name" value="Phage_holin_3_6"/>
    <property type="match status" value="1"/>
</dbReference>
<proteinExistence type="predicted"/>
<keyword evidence="1" id="KW-0472">Membrane</keyword>
<name>A0A6I4IAG9_9SPHI</name>
<comment type="caution">
    <text evidence="2">The sequence shown here is derived from an EMBL/GenBank/DDBJ whole genome shotgun (WGS) entry which is preliminary data.</text>
</comment>
<evidence type="ECO:0000313" key="3">
    <source>
        <dbReference type="Proteomes" id="UP000434850"/>
    </source>
</evidence>
<dbReference type="EMBL" id="WQLA01000005">
    <property type="protein sequence ID" value="MVN92210.1"/>
    <property type="molecule type" value="Genomic_DNA"/>
</dbReference>
<dbReference type="OrthoDB" id="675470at2"/>
<dbReference type="RefSeq" id="WP_157542527.1">
    <property type="nucleotide sequence ID" value="NZ_WQLA01000005.1"/>
</dbReference>
<feature type="transmembrane region" description="Helical" evidence="1">
    <location>
        <begin position="41"/>
        <end position="70"/>
    </location>
</feature>
<organism evidence="2 3">
    <name type="scientific">Mucilaginibacter aquatilis</name>
    <dbReference type="NCBI Taxonomy" id="1517760"/>
    <lineage>
        <taxon>Bacteria</taxon>
        <taxon>Pseudomonadati</taxon>
        <taxon>Bacteroidota</taxon>
        <taxon>Sphingobacteriia</taxon>
        <taxon>Sphingobacteriales</taxon>
        <taxon>Sphingobacteriaceae</taxon>
        <taxon>Mucilaginibacter</taxon>
    </lineage>
</organism>
<gene>
    <name evidence="2" type="ORF">GO816_13830</name>
</gene>
<dbReference type="AlphaFoldDB" id="A0A6I4IAG9"/>
<feature type="transmembrane region" description="Helical" evidence="1">
    <location>
        <begin position="76"/>
        <end position="96"/>
    </location>
</feature>
<reference evidence="2 3" key="1">
    <citation type="submission" date="2019-12" db="EMBL/GenBank/DDBJ databases">
        <title>Mucilaginibacter sp. HME9299 genome sequencing and assembly.</title>
        <authorList>
            <person name="Kang H."/>
            <person name="Kim H."/>
            <person name="Joh K."/>
        </authorList>
    </citation>
    <scope>NUCLEOTIDE SEQUENCE [LARGE SCALE GENOMIC DNA]</scope>
    <source>
        <strain evidence="2 3">HME9299</strain>
    </source>
</reference>
<sequence length="116" mass="12852">MEEEKKAEQAPQPNILDQLKDYAETRFLLAKYKTIEKSTSVAASLVTVVVLVFSLLLTFLFATFTLALFLGDVLGAAWKGFGIVALFYLLIAIVVITAKKSIEKPIVNLLISKIFK</sequence>
<evidence type="ECO:0000256" key="1">
    <source>
        <dbReference type="SAM" id="Phobius"/>
    </source>
</evidence>
<evidence type="ECO:0000313" key="2">
    <source>
        <dbReference type="EMBL" id="MVN92210.1"/>
    </source>
</evidence>
<keyword evidence="1" id="KW-1133">Transmembrane helix</keyword>
<dbReference type="InterPro" id="IPR009937">
    <property type="entry name" value="Phage_holin_3_6"/>
</dbReference>
<accession>A0A6I4IAG9</accession>
<keyword evidence="3" id="KW-1185">Reference proteome</keyword>
<dbReference type="Proteomes" id="UP000434850">
    <property type="component" value="Unassembled WGS sequence"/>
</dbReference>
<protein>
    <submittedName>
        <fullName evidence="2">Phage holin family protein</fullName>
    </submittedName>
</protein>